<proteinExistence type="predicted"/>
<gene>
    <name evidence="2" type="primary">Acey_s1129.g3657</name>
    <name evidence="2" type="ORF">Y032_1129g3657</name>
</gene>
<dbReference type="InterPro" id="IPR010761">
    <property type="entry name" value="Clc_prot-like"/>
</dbReference>
<evidence type="ECO:0000313" key="2">
    <source>
        <dbReference type="EMBL" id="EYC35163.1"/>
    </source>
</evidence>
<protein>
    <submittedName>
        <fullName evidence="2">Uncharacterized protein</fullName>
    </submittedName>
</protein>
<dbReference type="OrthoDB" id="5779987at2759"/>
<dbReference type="AlphaFoldDB" id="A0A016W845"/>
<organism evidence="2 3">
    <name type="scientific">Ancylostoma ceylanicum</name>
    <dbReference type="NCBI Taxonomy" id="53326"/>
    <lineage>
        <taxon>Eukaryota</taxon>
        <taxon>Metazoa</taxon>
        <taxon>Ecdysozoa</taxon>
        <taxon>Nematoda</taxon>
        <taxon>Chromadorea</taxon>
        <taxon>Rhabditida</taxon>
        <taxon>Rhabditina</taxon>
        <taxon>Rhabditomorpha</taxon>
        <taxon>Strongyloidea</taxon>
        <taxon>Ancylostomatidae</taxon>
        <taxon>Ancylostomatinae</taxon>
        <taxon>Ancylostoma</taxon>
    </lineage>
</organism>
<evidence type="ECO:0000313" key="3">
    <source>
        <dbReference type="Proteomes" id="UP000024635"/>
    </source>
</evidence>
<dbReference type="EMBL" id="JARK01000728">
    <property type="protein sequence ID" value="EYC35163.1"/>
    <property type="molecule type" value="Genomic_DNA"/>
</dbReference>
<reference evidence="3" key="1">
    <citation type="journal article" date="2015" name="Nat. Genet.">
        <title>The genome and transcriptome of the zoonotic hookworm Ancylostoma ceylanicum identify infection-specific gene families.</title>
        <authorList>
            <person name="Schwarz E.M."/>
            <person name="Hu Y."/>
            <person name="Antoshechkin I."/>
            <person name="Miller M.M."/>
            <person name="Sternberg P.W."/>
            <person name="Aroian R.V."/>
        </authorList>
    </citation>
    <scope>NUCLEOTIDE SEQUENCE</scope>
    <source>
        <strain evidence="3">HY135</strain>
    </source>
</reference>
<keyword evidence="1" id="KW-1133">Transmembrane helix</keyword>
<dbReference type="Proteomes" id="UP000024635">
    <property type="component" value="Unassembled WGS sequence"/>
</dbReference>
<keyword evidence="1" id="KW-0812">Transmembrane</keyword>
<accession>A0A016W845</accession>
<dbReference type="GO" id="GO:0016020">
    <property type="term" value="C:membrane"/>
    <property type="evidence" value="ECO:0007669"/>
    <property type="project" value="InterPro"/>
</dbReference>
<name>A0A016W845_9BILA</name>
<dbReference type="Pfam" id="PF07062">
    <property type="entry name" value="Clc-like"/>
    <property type="match status" value="1"/>
</dbReference>
<sequence length="127" mass="14481">MYRIVLIISIILIIGGILITAFSLFSPLWQIAEHPNLAEIHHHGLWWDCVIADGTLIPLNDLVPLQKDPRHPEKQRTLQFRTNLVPLQEGKQAIVTSSLPLGLCPPMLKTADIVLERCSTLRCRRYR</sequence>
<keyword evidence="1" id="KW-0472">Membrane</keyword>
<comment type="caution">
    <text evidence="2">The sequence shown here is derived from an EMBL/GenBank/DDBJ whole genome shotgun (WGS) entry which is preliminary data.</text>
</comment>
<evidence type="ECO:0000256" key="1">
    <source>
        <dbReference type="SAM" id="Phobius"/>
    </source>
</evidence>
<feature type="transmembrane region" description="Helical" evidence="1">
    <location>
        <begin position="6"/>
        <end position="25"/>
    </location>
</feature>
<keyword evidence="3" id="KW-1185">Reference proteome</keyword>
<dbReference type="STRING" id="53326.A0A016W845"/>